<dbReference type="Proteomes" id="UP001054837">
    <property type="component" value="Unassembled WGS sequence"/>
</dbReference>
<protein>
    <submittedName>
        <fullName evidence="1">Uncharacterized protein</fullName>
    </submittedName>
</protein>
<comment type="caution">
    <text evidence="1">The sequence shown here is derived from an EMBL/GenBank/DDBJ whole genome shotgun (WGS) entry which is preliminary data.</text>
</comment>
<reference evidence="1 2" key="1">
    <citation type="submission" date="2021-06" db="EMBL/GenBank/DDBJ databases">
        <title>Caerostris darwini draft genome.</title>
        <authorList>
            <person name="Kono N."/>
            <person name="Arakawa K."/>
        </authorList>
    </citation>
    <scope>NUCLEOTIDE SEQUENCE [LARGE SCALE GENOMIC DNA]</scope>
</reference>
<dbReference type="AlphaFoldDB" id="A0AAV4NL77"/>
<gene>
    <name evidence="1" type="ORF">CDAR_216011</name>
</gene>
<dbReference type="EMBL" id="BPLQ01001730">
    <property type="protein sequence ID" value="GIX84588.1"/>
    <property type="molecule type" value="Genomic_DNA"/>
</dbReference>
<evidence type="ECO:0000313" key="2">
    <source>
        <dbReference type="Proteomes" id="UP001054837"/>
    </source>
</evidence>
<keyword evidence="2" id="KW-1185">Reference proteome</keyword>
<evidence type="ECO:0000313" key="1">
    <source>
        <dbReference type="EMBL" id="GIX84588.1"/>
    </source>
</evidence>
<name>A0AAV4NL77_9ARAC</name>
<sequence length="147" mass="17111">MNLQHKSITTTAVHKFHFGDRIIEPLPSEIRFCTRAHINEPRYLSEHALRYLIQGTKEPLLRRTGGFSEIFIDVPSQTESYCLHHSCSGPKAGFIIRRLLESWIKCPDPCTDMTYRCVVRLLFVRKLLGRVLGHIAWKFDIDCMVRI</sequence>
<proteinExistence type="predicted"/>
<organism evidence="1 2">
    <name type="scientific">Caerostris darwini</name>
    <dbReference type="NCBI Taxonomy" id="1538125"/>
    <lineage>
        <taxon>Eukaryota</taxon>
        <taxon>Metazoa</taxon>
        <taxon>Ecdysozoa</taxon>
        <taxon>Arthropoda</taxon>
        <taxon>Chelicerata</taxon>
        <taxon>Arachnida</taxon>
        <taxon>Araneae</taxon>
        <taxon>Araneomorphae</taxon>
        <taxon>Entelegynae</taxon>
        <taxon>Araneoidea</taxon>
        <taxon>Araneidae</taxon>
        <taxon>Caerostris</taxon>
    </lineage>
</organism>
<accession>A0AAV4NL77</accession>